<proteinExistence type="predicted"/>
<gene>
    <name evidence="2" type="ORF">CIHG_01804</name>
</gene>
<feature type="compositionally biased region" description="Polar residues" evidence="1">
    <location>
        <begin position="44"/>
        <end position="55"/>
    </location>
</feature>
<feature type="region of interest" description="Disordered" evidence="1">
    <location>
        <begin position="134"/>
        <end position="166"/>
    </location>
</feature>
<evidence type="ECO:0000313" key="3">
    <source>
        <dbReference type="Proteomes" id="UP000054563"/>
    </source>
</evidence>
<dbReference type="AlphaFoldDB" id="A0A0J8RFN9"/>
<dbReference type="EMBL" id="DS016984">
    <property type="protein sequence ID" value="KMU84020.1"/>
    <property type="molecule type" value="Genomic_DNA"/>
</dbReference>
<dbReference type="VEuPathDB" id="FungiDB:CIHG_01804"/>
<dbReference type="Proteomes" id="UP000054563">
    <property type="component" value="Unassembled WGS sequence"/>
</dbReference>
<protein>
    <submittedName>
        <fullName evidence="2">Uncharacterized protein</fullName>
    </submittedName>
</protein>
<feature type="region of interest" description="Disordered" evidence="1">
    <location>
        <begin position="1"/>
        <end position="57"/>
    </location>
</feature>
<evidence type="ECO:0000313" key="2">
    <source>
        <dbReference type="EMBL" id="KMU84020.1"/>
    </source>
</evidence>
<organism evidence="2 3">
    <name type="scientific">Coccidioides immitis H538.4</name>
    <dbReference type="NCBI Taxonomy" id="396776"/>
    <lineage>
        <taxon>Eukaryota</taxon>
        <taxon>Fungi</taxon>
        <taxon>Dikarya</taxon>
        <taxon>Ascomycota</taxon>
        <taxon>Pezizomycotina</taxon>
        <taxon>Eurotiomycetes</taxon>
        <taxon>Eurotiomycetidae</taxon>
        <taxon>Onygenales</taxon>
        <taxon>Onygenaceae</taxon>
        <taxon>Coccidioides</taxon>
    </lineage>
</organism>
<sequence>MPRSLAASVGSWGLNSADYAGPRGLESSRGQSTRSSVGDERQDPLTQNPSPQMQPHVSILPGGGLGGLLLSWQLALMTQQRCSDLNVVLFRHSLQTSHHSGRLRGSVLGLADDRPRNSAGLGLFGASRSLTKISAPGRKLDRRPEFPDVKSPFQTGSTPRSVAQQS</sequence>
<feature type="compositionally biased region" description="Basic and acidic residues" evidence="1">
    <location>
        <begin position="138"/>
        <end position="148"/>
    </location>
</feature>
<reference evidence="3" key="1">
    <citation type="journal article" date="2010" name="Genome Res.">
        <title>Population genomic sequencing of Coccidioides fungi reveals recent hybridization and transposon control.</title>
        <authorList>
            <person name="Neafsey D.E."/>
            <person name="Barker B.M."/>
            <person name="Sharpton T.J."/>
            <person name="Stajich J.E."/>
            <person name="Park D.J."/>
            <person name="Whiston E."/>
            <person name="Hung C.-Y."/>
            <person name="McMahan C."/>
            <person name="White J."/>
            <person name="Sykes S."/>
            <person name="Heiman D."/>
            <person name="Young S."/>
            <person name="Zeng Q."/>
            <person name="Abouelleil A."/>
            <person name="Aftuck L."/>
            <person name="Bessette D."/>
            <person name="Brown A."/>
            <person name="FitzGerald M."/>
            <person name="Lui A."/>
            <person name="Macdonald J.P."/>
            <person name="Priest M."/>
            <person name="Orbach M.J."/>
            <person name="Galgiani J.N."/>
            <person name="Kirkland T.N."/>
            <person name="Cole G.T."/>
            <person name="Birren B.W."/>
            <person name="Henn M.R."/>
            <person name="Taylor J.W."/>
            <person name="Rounsley S.D."/>
        </authorList>
    </citation>
    <scope>NUCLEOTIDE SEQUENCE [LARGE SCALE GENOMIC DNA]</scope>
    <source>
        <strain evidence="3">H538.4</strain>
    </source>
</reference>
<name>A0A0J8RFN9_COCIT</name>
<evidence type="ECO:0000256" key="1">
    <source>
        <dbReference type="SAM" id="MobiDB-lite"/>
    </source>
</evidence>
<accession>A0A0J8RFN9</accession>
<feature type="compositionally biased region" description="Polar residues" evidence="1">
    <location>
        <begin position="152"/>
        <end position="166"/>
    </location>
</feature>